<sequence length="61" mass="6882">MRSLHEKTSKLPAKSLLALLLAAFPVYQNKYLQAQMFDDLQDSQFPQPNYTSQNSPLLSPG</sequence>
<evidence type="ECO:0000313" key="2">
    <source>
        <dbReference type="Proteomes" id="UP000715781"/>
    </source>
</evidence>
<reference evidence="1" key="2">
    <citation type="journal article" date="2022" name="Microbiol. Resour. Announc.">
        <title>Metagenome Sequencing to Explore Phylogenomics of Terrestrial Cyanobacteria.</title>
        <authorList>
            <person name="Ward R.D."/>
            <person name="Stajich J.E."/>
            <person name="Johansen J.R."/>
            <person name="Huntemann M."/>
            <person name="Clum A."/>
            <person name="Foster B."/>
            <person name="Foster B."/>
            <person name="Roux S."/>
            <person name="Palaniappan K."/>
            <person name="Varghese N."/>
            <person name="Mukherjee S."/>
            <person name="Reddy T.B.K."/>
            <person name="Daum C."/>
            <person name="Copeland A."/>
            <person name="Chen I.A."/>
            <person name="Ivanova N.N."/>
            <person name="Kyrpides N.C."/>
            <person name="Shapiro N."/>
            <person name="Eloe-Fadrosh E.A."/>
            <person name="Pietrasiak N."/>
        </authorList>
    </citation>
    <scope>NUCLEOTIDE SEQUENCE</scope>
    <source>
        <strain evidence="1">JT2-VF2</strain>
    </source>
</reference>
<comment type="caution">
    <text evidence="1">The sequence shown here is derived from an EMBL/GenBank/DDBJ whole genome shotgun (WGS) entry which is preliminary data.</text>
</comment>
<protein>
    <submittedName>
        <fullName evidence="1">Uncharacterized protein</fullName>
    </submittedName>
</protein>
<accession>A0A951UGR1</accession>
<name>A0A951UGR1_9NOST</name>
<gene>
    <name evidence="1" type="ORF">KME32_16255</name>
</gene>
<dbReference type="Proteomes" id="UP000715781">
    <property type="component" value="Unassembled WGS sequence"/>
</dbReference>
<evidence type="ECO:0000313" key="1">
    <source>
        <dbReference type="EMBL" id="MBW4562668.1"/>
    </source>
</evidence>
<dbReference type="AlphaFoldDB" id="A0A951UGR1"/>
<proteinExistence type="predicted"/>
<organism evidence="1 2">
    <name type="scientific">Mojavia pulchra JT2-VF2</name>
    <dbReference type="NCBI Taxonomy" id="287848"/>
    <lineage>
        <taxon>Bacteria</taxon>
        <taxon>Bacillati</taxon>
        <taxon>Cyanobacteriota</taxon>
        <taxon>Cyanophyceae</taxon>
        <taxon>Nostocales</taxon>
        <taxon>Nostocaceae</taxon>
    </lineage>
</organism>
<dbReference type="EMBL" id="JAHHHN010000008">
    <property type="protein sequence ID" value="MBW4562668.1"/>
    <property type="molecule type" value="Genomic_DNA"/>
</dbReference>
<reference evidence="1" key="1">
    <citation type="submission" date="2021-05" db="EMBL/GenBank/DDBJ databases">
        <authorList>
            <person name="Pietrasiak N."/>
            <person name="Ward R."/>
            <person name="Stajich J.E."/>
            <person name="Kurbessoian T."/>
        </authorList>
    </citation>
    <scope>NUCLEOTIDE SEQUENCE</scope>
    <source>
        <strain evidence="1">JT2-VF2</strain>
    </source>
</reference>